<reference evidence="12 13" key="1">
    <citation type="journal article" date="2018" name="Int. J. Syst. Evol. Microbiol.">
        <title>Mesosutterella multiformis gen. nov., sp. nov., a member of the family Sutterellaceae and Sutterella megalosphaeroides sp. nov., isolated from human faeces.</title>
        <authorList>
            <person name="Sakamoto M."/>
            <person name="Ikeyama N."/>
            <person name="Kunihiro T."/>
            <person name="Iino T."/>
            <person name="Yuki M."/>
            <person name="Ohkuma M."/>
        </authorList>
    </citation>
    <scope>NUCLEOTIDE SEQUENCE [LARGE SCALE GENOMIC DNA]</scope>
    <source>
        <strain evidence="12 13">4NBBH2</strain>
    </source>
</reference>
<feature type="domain" description="Peptidase M16 C-terminal" evidence="11">
    <location>
        <begin position="201"/>
        <end position="375"/>
    </location>
</feature>
<accession>A0A388SEY3</accession>
<evidence type="ECO:0000259" key="11">
    <source>
        <dbReference type="Pfam" id="PF05193"/>
    </source>
</evidence>
<keyword evidence="6" id="KW-0862">Zinc</keyword>
<comment type="similarity">
    <text evidence="2 8">Belongs to the peptidase M16 family.</text>
</comment>
<dbReference type="GO" id="GO:0004222">
    <property type="term" value="F:metalloendopeptidase activity"/>
    <property type="evidence" value="ECO:0007669"/>
    <property type="project" value="InterPro"/>
</dbReference>
<feature type="signal peptide" evidence="9">
    <location>
        <begin position="1"/>
        <end position="17"/>
    </location>
</feature>
<evidence type="ECO:0000256" key="3">
    <source>
        <dbReference type="ARBA" id="ARBA00022670"/>
    </source>
</evidence>
<evidence type="ECO:0000256" key="5">
    <source>
        <dbReference type="ARBA" id="ARBA00022801"/>
    </source>
</evidence>
<evidence type="ECO:0000313" key="12">
    <source>
        <dbReference type="EMBL" id="GBO93980.1"/>
    </source>
</evidence>
<dbReference type="AlphaFoldDB" id="A0A388SEY3"/>
<keyword evidence="4" id="KW-0479">Metal-binding</keyword>
<comment type="cofactor">
    <cofactor evidence="1">
        <name>Zn(2+)</name>
        <dbReference type="ChEBI" id="CHEBI:29105"/>
    </cofactor>
</comment>
<feature type="chain" id="PRO_5017222773" evidence="9">
    <location>
        <begin position="18"/>
        <end position="910"/>
    </location>
</feature>
<dbReference type="Pfam" id="PF05193">
    <property type="entry name" value="Peptidase_M16_C"/>
    <property type="match status" value="2"/>
</dbReference>
<evidence type="ECO:0000313" key="13">
    <source>
        <dbReference type="Proteomes" id="UP000266091"/>
    </source>
</evidence>
<dbReference type="InterPro" id="IPR011765">
    <property type="entry name" value="Pept_M16_N"/>
</dbReference>
<dbReference type="GO" id="GO:0046872">
    <property type="term" value="F:metal ion binding"/>
    <property type="evidence" value="ECO:0007669"/>
    <property type="project" value="UniProtKB-KW"/>
</dbReference>
<evidence type="ECO:0000259" key="10">
    <source>
        <dbReference type="Pfam" id="PF00675"/>
    </source>
</evidence>
<dbReference type="InterPro" id="IPR007863">
    <property type="entry name" value="Peptidase_M16_C"/>
</dbReference>
<dbReference type="Proteomes" id="UP000266091">
    <property type="component" value="Unassembled WGS sequence"/>
</dbReference>
<feature type="domain" description="Peptidase M16 N-terminal" evidence="10">
    <location>
        <begin position="51"/>
        <end position="193"/>
    </location>
</feature>
<keyword evidence="7" id="KW-0482">Metalloprotease</keyword>
<comment type="caution">
    <text evidence="12">The sequence shown here is derived from an EMBL/GenBank/DDBJ whole genome shotgun (WGS) entry which is preliminary data.</text>
</comment>
<evidence type="ECO:0000256" key="1">
    <source>
        <dbReference type="ARBA" id="ARBA00001947"/>
    </source>
</evidence>
<dbReference type="RefSeq" id="WP_170135114.1">
    <property type="nucleotide sequence ID" value="NZ_BGZJ01000001.1"/>
</dbReference>
<keyword evidence="5" id="KW-0378">Hydrolase</keyword>
<organism evidence="12 13">
    <name type="scientific">Mesosutterella multiformis</name>
    <dbReference type="NCBI Taxonomy" id="2259133"/>
    <lineage>
        <taxon>Bacteria</taxon>
        <taxon>Pseudomonadati</taxon>
        <taxon>Pseudomonadota</taxon>
        <taxon>Betaproteobacteria</taxon>
        <taxon>Burkholderiales</taxon>
        <taxon>Sutterellaceae</taxon>
        <taxon>Mesosutterella</taxon>
    </lineage>
</organism>
<evidence type="ECO:0000256" key="8">
    <source>
        <dbReference type="RuleBase" id="RU004447"/>
    </source>
</evidence>
<dbReference type="Pfam" id="PF00675">
    <property type="entry name" value="Peptidase_M16"/>
    <property type="match status" value="1"/>
</dbReference>
<dbReference type="InterPro" id="IPR050626">
    <property type="entry name" value="Peptidase_M16"/>
</dbReference>
<dbReference type="InterPro" id="IPR011249">
    <property type="entry name" value="Metalloenz_LuxS/M16"/>
</dbReference>
<gene>
    <name evidence="12" type="ORF">MESMUL_13340</name>
</gene>
<dbReference type="PANTHER" id="PTHR43690:SF17">
    <property type="entry name" value="PROTEIN YHJJ"/>
    <property type="match status" value="1"/>
</dbReference>
<dbReference type="SUPFAM" id="SSF63411">
    <property type="entry name" value="LuxS/MPP-like metallohydrolase"/>
    <property type="match status" value="4"/>
</dbReference>
<keyword evidence="13" id="KW-1185">Reference proteome</keyword>
<keyword evidence="3" id="KW-0645">Protease</keyword>
<dbReference type="PROSITE" id="PS00143">
    <property type="entry name" value="INSULINASE"/>
    <property type="match status" value="1"/>
</dbReference>
<evidence type="ECO:0000256" key="2">
    <source>
        <dbReference type="ARBA" id="ARBA00007261"/>
    </source>
</evidence>
<name>A0A388SEY3_9BURK</name>
<evidence type="ECO:0000256" key="9">
    <source>
        <dbReference type="SAM" id="SignalP"/>
    </source>
</evidence>
<evidence type="ECO:0000256" key="7">
    <source>
        <dbReference type="ARBA" id="ARBA00023049"/>
    </source>
</evidence>
<dbReference type="Gene3D" id="3.30.830.10">
    <property type="entry name" value="Metalloenzyme, LuxS/M16 peptidase-like"/>
    <property type="match status" value="4"/>
</dbReference>
<proteinExistence type="inferred from homology"/>
<dbReference type="PANTHER" id="PTHR43690">
    <property type="entry name" value="NARDILYSIN"/>
    <property type="match status" value="1"/>
</dbReference>
<evidence type="ECO:0000256" key="6">
    <source>
        <dbReference type="ARBA" id="ARBA00022833"/>
    </source>
</evidence>
<feature type="domain" description="Peptidase M16 C-terminal" evidence="11">
    <location>
        <begin position="649"/>
        <end position="829"/>
    </location>
</feature>
<dbReference type="InterPro" id="IPR001431">
    <property type="entry name" value="Pept_M16_Zn_BS"/>
</dbReference>
<protein>
    <submittedName>
        <fullName evidence="12">Peptidase M16</fullName>
    </submittedName>
</protein>
<dbReference type="GO" id="GO:0006508">
    <property type="term" value="P:proteolysis"/>
    <property type="evidence" value="ECO:0007669"/>
    <property type="project" value="UniProtKB-KW"/>
</dbReference>
<keyword evidence="9" id="KW-0732">Signal</keyword>
<sequence length="910" mass="100908">MVTGSAVLGLASAPAGAAAQPASEPVRAVKAAVVEGITEYTLPNGLSVILFPDASKPTATVNMTYKVGSRNESYGETGMAHLLEHLMFKGSKNFPSPTKEFTRRGFRMNGSTWLDRTNYHVSFTATDDNMDWALRWSADAMVNSFIAKKDLDSEMTVVRNEYEMGENDPVSVVLKRMQCILFDWHNYGKPTIGARSDIENVKIENLQAFYHRYYQPDNAVLTVSGKFDPAEILPKIEKIFGAIPRPERKLPEEWTVEPVADGERSFTVRRPGEAKFVAVGYRVPASNDPDFHRVALGVSILTDSPKGRLYKALVDTGLAEKVFGFSIPGKDPGFVFIGALLKKTGDEAKVRDAMVKTLEESFSEKAPTESEMKVAVEDERTDYDRMFSDPEEFGVELSEYIGQGDWRLFFIGRDELADMTPEGVAGAVSRYFVCDNRVVGMFLPETAPKRAAMPKRIPIEEQIASHHFNEKGEEAEAFDNSQQNINARTEVVKTGSMKLALLPKKNRGETVTVEIRLNIGNDAALKGKQLEKTLLEMMLTRGTKDLTYEEISDRFTALKIDGDITSFTTDRAHIADALRFVGGLMRDASFPKDEFTKLARQVATSNQAKLDNPTTLAIDAMSRHFRTYPEGDARNRLTSQEIVDRIGSMTDEQVKAFYDSVFQTATADIAVVGDFDPKEVKAAIADSFTKKSETPFVRVDSEYRPVAPKRIVIDTPQKENAFLMARRDFAANMDDPDAAALIVADWIIGGGSGLSNRLADRLRQKDGLSYSVYSTIVLKTFGNRSSWIALAITAPQNLAHAESDMREEFARVAKDGVTEKEVEEAKKGLLESRSVNRSQDTMLATGWVSYLAEDADWTKSLELDKAISRLTVDDVNRAVKKLVKTDDFTFVLAGDSAKAASEGKPFTELK</sequence>
<evidence type="ECO:0000256" key="4">
    <source>
        <dbReference type="ARBA" id="ARBA00022723"/>
    </source>
</evidence>
<dbReference type="EMBL" id="BGZJ01000001">
    <property type="protein sequence ID" value="GBO93980.1"/>
    <property type="molecule type" value="Genomic_DNA"/>
</dbReference>